<evidence type="ECO:0000313" key="8">
    <source>
        <dbReference type="Proteomes" id="UP000441358"/>
    </source>
</evidence>
<dbReference type="EMBL" id="WKMY01000001">
    <property type="protein sequence ID" value="MRY91916.1"/>
    <property type="molecule type" value="Genomic_DNA"/>
</dbReference>
<dbReference type="EMBL" id="CP051672">
    <property type="protein sequence ID" value="QJE27374.1"/>
    <property type="molecule type" value="Genomic_DNA"/>
</dbReference>
<gene>
    <name evidence="2" type="ORF">ERS852380_02894</name>
    <name evidence="4" type="ORF">GKD66_03370</name>
    <name evidence="3" type="ORF">GKD67_01395</name>
    <name evidence="5" type="ORF">GKD70_17505</name>
    <name evidence="6" type="ORF">HHO38_03060</name>
</gene>
<feature type="chain" id="PRO_5041079777" evidence="1">
    <location>
        <begin position="27"/>
        <end position="421"/>
    </location>
</feature>
<evidence type="ECO:0000256" key="1">
    <source>
        <dbReference type="SAM" id="SignalP"/>
    </source>
</evidence>
<evidence type="ECO:0000313" key="2">
    <source>
        <dbReference type="EMBL" id="CUO69858.1"/>
    </source>
</evidence>
<dbReference type="OMA" id="CEMAVTD"/>
<keyword evidence="1" id="KW-0732">Signal</keyword>
<dbReference type="Proteomes" id="UP000095455">
    <property type="component" value="Unassembled WGS sequence"/>
</dbReference>
<proteinExistence type="predicted"/>
<reference evidence="2 7" key="1">
    <citation type="submission" date="2015-09" db="EMBL/GenBank/DDBJ databases">
        <authorList>
            <consortium name="Pathogen Informatics"/>
        </authorList>
    </citation>
    <scope>NUCLEOTIDE SEQUENCE [LARGE SCALE GENOMIC DNA]</scope>
    <source>
        <strain evidence="2 7">2789STDY5608822</strain>
    </source>
</reference>
<dbReference type="DNASU" id="5306457"/>
<feature type="signal peptide" evidence="1">
    <location>
        <begin position="1"/>
        <end position="26"/>
    </location>
</feature>
<dbReference type="AlphaFoldDB" id="A0A174H9G4"/>
<organism evidence="5 9">
    <name type="scientific">Parabacteroides distasonis</name>
    <dbReference type="NCBI Taxonomy" id="823"/>
    <lineage>
        <taxon>Bacteria</taxon>
        <taxon>Pseudomonadati</taxon>
        <taxon>Bacteroidota</taxon>
        <taxon>Bacteroidia</taxon>
        <taxon>Bacteroidales</taxon>
        <taxon>Tannerellaceae</taxon>
        <taxon>Parabacteroides</taxon>
    </lineage>
</organism>
<dbReference type="EMBL" id="CYYK01000010">
    <property type="protein sequence ID" value="CUO69858.1"/>
    <property type="molecule type" value="Genomic_DNA"/>
</dbReference>
<sequence>MKALCKQTMGFILMILLACGVTSIKAQDSADDEFITVSGVVKDKQTRKKLEYVNISIPGTNVGTITNNDGEFSIKVKNGLHARQVEVSHIGYLNGLIPVNDKDILECTVLLEPNMNTLSEVIIRAGDPRYIVEEAIEKVNKNYITTGSMLTGFYRETAQKGRRYINISEAVIDVYKTPYKDRNVERDRVQIYKGRKLLSEKASDTLAVKLLGGPNLSVYVDVVKNPDLLLDPNILPYYAFRMEESVMLNDRPHYVISFQPQAILPYALYYGKLYIDKERLSFSRAEFALSMDDRNKATEAILRKKPFGLRFKPVEVAFLVTYKERDGMSYLSYIRNEVRFKCDWKRKLFSTNYTIVSEMVVTDGKEQNNSIPYRMSFKADQSLSDKVSDFADENFWGAYNIIEPTESLENAVYKLKKQHKN</sequence>
<dbReference type="PROSITE" id="PS51257">
    <property type="entry name" value="PROKAR_LIPOPROTEIN"/>
    <property type="match status" value="1"/>
</dbReference>
<name>A0A174H9G4_PARDI</name>
<dbReference type="Gene3D" id="2.60.40.1120">
    <property type="entry name" value="Carboxypeptidase-like, regulatory domain"/>
    <property type="match status" value="1"/>
</dbReference>
<keyword evidence="5" id="KW-0645">Protease</keyword>
<reference evidence="6 11" key="3">
    <citation type="submission" date="2020-04" db="EMBL/GenBank/DDBJ databases">
        <title>Complete Genomes and Methylome analysis of CBBP consortium that reverse antibiotic-induced susceptibility to vancomycin-resistant Enterococcus faecium infection.</title>
        <authorList>
            <person name="Fomenkov A."/>
            <person name="Zhang Z."/>
            <person name="Pamer E."/>
            <person name="Roberts R.J."/>
        </authorList>
    </citation>
    <scope>NUCLEOTIDE SEQUENCE [LARGE SCALE GENOMIC DNA]</scope>
    <source>
        <strain evidence="11">CBBP</strain>
        <strain evidence="6">CBBP-1</strain>
    </source>
</reference>
<protein>
    <submittedName>
        <fullName evidence="5">Carboxypeptidase-like regulatory domain-containing protein</fullName>
    </submittedName>
    <submittedName>
        <fullName evidence="2">TonB-linked outer membrane protein, SusC/RagA family</fullName>
    </submittedName>
</protein>
<dbReference type="Proteomes" id="UP000441609">
    <property type="component" value="Unassembled WGS sequence"/>
</dbReference>
<dbReference type="OrthoDB" id="1413766at2"/>
<evidence type="ECO:0000313" key="11">
    <source>
        <dbReference type="Proteomes" id="UP000501982"/>
    </source>
</evidence>
<evidence type="ECO:0000313" key="4">
    <source>
        <dbReference type="EMBL" id="MRZ49298.1"/>
    </source>
</evidence>
<dbReference type="EMBL" id="WKMO01000018">
    <property type="protein sequence ID" value="MSB75059.1"/>
    <property type="molecule type" value="Genomic_DNA"/>
</dbReference>
<accession>A0A174H9G4</accession>
<evidence type="ECO:0000313" key="10">
    <source>
        <dbReference type="Proteomes" id="UP000461276"/>
    </source>
</evidence>
<dbReference type="Proteomes" id="UP000501982">
    <property type="component" value="Chromosome"/>
</dbReference>
<dbReference type="GO" id="GO:0004180">
    <property type="term" value="F:carboxypeptidase activity"/>
    <property type="evidence" value="ECO:0007669"/>
    <property type="project" value="UniProtKB-KW"/>
</dbReference>
<evidence type="ECO:0000313" key="9">
    <source>
        <dbReference type="Proteomes" id="UP000441609"/>
    </source>
</evidence>
<evidence type="ECO:0000313" key="5">
    <source>
        <dbReference type="EMBL" id="MSB75059.1"/>
    </source>
</evidence>
<keyword evidence="5" id="KW-0378">Hydrolase</keyword>
<dbReference type="Proteomes" id="UP000441358">
    <property type="component" value="Unassembled WGS sequence"/>
</dbReference>
<dbReference type="RefSeq" id="WP_005856515.1">
    <property type="nucleotide sequence ID" value="NZ_BQOC01000001.1"/>
</dbReference>
<dbReference type="EMBL" id="WKMC01000001">
    <property type="protein sequence ID" value="MRZ49298.1"/>
    <property type="molecule type" value="Genomic_DNA"/>
</dbReference>
<keyword evidence="5" id="KW-0121">Carboxypeptidase</keyword>
<reference evidence="8 9" key="2">
    <citation type="journal article" date="2019" name="Nat. Med.">
        <title>A library of human gut bacterial isolates paired with longitudinal multiomics data enables mechanistic microbiome research.</title>
        <authorList>
            <person name="Poyet M."/>
            <person name="Groussin M."/>
            <person name="Gibbons S.M."/>
            <person name="Avila-Pacheco J."/>
            <person name="Jiang X."/>
            <person name="Kearney S.M."/>
            <person name="Perrotta A.R."/>
            <person name="Berdy B."/>
            <person name="Zhao S."/>
            <person name="Lieberman T.D."/>
            <person name="Swanson P.K."/>
            <person name="Smith M."/>
            <person name="Roesemann S."/>
            <person name="Alexander J.E."/>
            <person name="Rich S.A."/>
            <person name="Livny J."/>
            <person name="Vlamakis H."/>
            <person name="Clish C."/>
            <person name="Bullock K."/>
            <person name="Deik A."/>
            <person name="Scott J."/>
            <person name="Pierce K.A."/>
            <person name="Xavier R.J."/>
            <person name="Alm E.J."/>
        </authorList>
    </citation>
    <scope>NUCLEOTIDE SEQUENCE [LARGE SCALE GENOMIC DNA]</scope>
    <source>
        <strain evidence="5 9">BIOML-A20</strain>
        <strain evidence="4 8">BIOML-A32</strain>
        <strain evidence="3 10">BIOML-A9</strain>
    </source>
</reference>
<evidence type="ECO:0000313" key="3">
    <source>
        <dbReference type="EMBL" id="MRY91916.1"/>
    </source>
</evidence>
<dbReference type="Proteomes" id="UP000461276">
    <property type="component" value="Unassembled WGS sequence"/>
</dbReference>
<dbReference type="SUPFAM" id="SSF49464">
    <property type="entry name" value="Carboxypeptidase regulatory domain-like"/>
    <property type="match status" value="1"/>
</dbReference>
<evidence type="ECO:0000313" key="6">
    <source>
        <dbReference type="EMBL" id="QJE27374.1"/>
    </source>
</evidence>
<evidence type="ECO:0000313" key="7">
    <source>
        <dbReference type="Proteomes" id="UP000095455"/>
    </source>
</evidence>
<dbReference type="Pfam" id="PF13715">
    <property type="entry name" value="CarbopepD_reg_2"/>
    <property type="match status" value="1"/>
</dbReference>
<dbReference type="InterPro" id="IPR008969">
    <property type="entry name" value="CarboxyPept-like_regulatory"/>
</dbReference>